<dbReference type="EMBL" id="CM031821">
    <property type="protein sequence ID" value="KAG6631568.1"/>
    <property type="molecule type" value="Genomic_DNA"/>
</dbReference>
<evidence type="ECO:0000256" key="2">
    <source>
        <dbReference type="ARBA" id="ARBA00004167"/>
    </source>
</evidence>
<keyword evidence="12 14" id="KW-0472">Membrane</keyword>
<sequence length="120" mass="14078">MVGGWPTPNPMIFPYCFTAMDWNLPSITLFPSLNLRRRMKEKKTRKETQRAVCLGEFEEGQWLKHLPNCTHAFHVPCIDTWFQSHSNCPLCRSHVYDVDIHHESSVSMHTMLETLGREDF</sequence>
<keyword evidence="6 14" id="KW-0812">Transmembrane</keyword>
<evidence type="ECO:0000256" key="7">
    <source>
        <dbReference type="ARBA" id="ARBA00022723"/>
    </source>
</evidence>
<dbReference type="Pfam" id="PF13639">
    <property type="entry name" value="zf-RING_2"/>
    <property type="match status" value="1"/>
</dbReference>
<comment type="pathway">
    <text evidence="3">Protein modification; protein ubiquitination.</text>
</comment>
<evidence type="ECO:0000256" key="12">
    <source>
        <dbReference type="ARBA" id="ARBA00023136"/>
    </source>
</evidence>
<dbReference type="AlphaFoldDB" id="A0A8T1NNN2"/>
<evidence type="ECO:0000256" key="11">
    <source>
        <dbReference type="ARBA" id="ARBA00022989"/>
    </source>
</evidence>
<gene>
    <name evidence="16" type="ORF">CIPAW_13G099800</name>
</gene>
<comment type="catalytic activity">
    <reaction evidence="1">
        <text>S-ubiquitinyl-[E2 ubiquitin-conjugating enzyme]-L-cysteine + [acceptor protein]-L-lysine = [E2 ubiquitin-conjugating enzyme]-L-cysteine + N(6)-ubiquitinyl-[acceptor protein]-L-lysine.</text>
        <dbReference type="EC" id="2.3.2.27"/>
    </reaction>
</comment>
<feature type="domain" description="RING-type" evidence="15">
    <location>
        <begin position="52"/>
        <end position="92"/>
    </location>
</feature>
<evidence type="ECO:0000259" key="15">
    <source>
        <dbReference type="PROSITE" id="PS50089"/>
    </source>
</evidence>
<dbReference type="InterPro" id="IPR001841">
    <property type="entry name" value="Znf_RING"/>
</dbReference>
<keyword evidence="9" id="KW-0833">Ubl conjugation pathway</keyword>
<name>A0A8T1NNN2_CARIL</name>
<keyword evidence="7" id="KW-0479">Metal-binding</keyword>
<evidence type="ECO:0000313" key="16">
    <source>
        <dbReference type="EMBL" id="KAG6631568.1"/>
    </source>
</evidence>
<dbReference type="PROSITE" id="PS50089">
    <property type="entry name" value="ZF_RING_2"/>
    <property type="match status" value="1"/>
</dbReference>
<dbReference type="GO" id="GO:0016020">
    <property type="term" value="C:membrane"/>
    <property type="evidence" value="ECO:0007669"/>
    <property type="project" value="UniProtKB-SubCell"/>
</dbReference>
<keyword evidence="5" id="KW-0808">Transferase</keyword>
<keyword evidence="17" id="KW-1185">Reference proteome</keyword>
<keyword evidence="8 13" id="KW-0863">Zinc-finger</keyword>
<dbReference type="PANTHER" id="PTHR46913">
    <property type="entry name" value="RING-H2 FINGER PROTEIN ATL16"/>
    <property type="match status" value="1"/>
</dbReference>
<evidence type="ECO:0000256" key="13">
    <source>
        <dbReference type="PROSITE-ProRule" id="PRU00175"/>
    </source>
</evidence>
<reference evidence="16" key="1">
    <citation type="submission" date="2020-12" db="EMBL/GenBank/DDBJ databases">
        <title>WGS assembly of Carya illinoinensis cv. Pawnee.</title>
        <authorList>
            <person name="Platts A."/>
            <person name="Shu S."/>
            <person name="Wright S."/>
            <person name="Barry K."/>
            <person name="Edger P."/>
            <person name="Pires J.C."/>
            <person name="Schmutz J."/>
        </authorList>
    </citation>
    <scope>NUCLEOTIDE SEQUENCE</scope>
    <source>
        <tissue evidence="16">Leaf</tissue>
    </source>
</reference>
<evidence type="ECO:0000256" key="14">
    <source>
        <dbReference type="SAM" id="Phobius"/>
    </source>
</evidence>
<evidence type="ECO:0000256" key="1">
    <source>
        <dbReference type="ARBA" id="ARBA00000900"/>
    </source>
</evidence>
<evidence type="ECO:0000256" key="6">
    <source>
        <dbReference type="ARBA" id="ARBA00022692"/>
    </source>
</evidence>
<dbReference type="GO" id="GO:0008270">
    <property type="term" value="F:zinc ion binding"/>
    <property type="evidence" value="ECO:0007669"/>
    <property type="project" value="UniProtKB-KW"/>
</dbReference>
<organism evidence="16 17">
    <name type="scientific">Carya illinoinensis</name>
    <name type="common">Pecan</name>
    <dbReference type="NCBI Taxonomy" id="32201"/>
    <lineage>
        <taxon>Eukaryota</taxon>
        <taxon>Viridiplantae</taxon>
        <taxon>Streptophyta</taxon>
        <taxon>Embryophyta</taxon>
        <taxon>Tracheophyta</taxon>
        <taxon>Spermatophyta</taxon>
        <taxon>Magnoliopsida</taxon>
        <taxon>eudicotyledons</taxon>
        <taxon>Gunneridae</taxon>
        <taxon>Pentapetalae</taxon>
        <taxon>rosids</taxon>
        <taxon>fabids</taxon>
        <taxon>Fagales</taxon>
        <taxon>Juglandaceae</taxon>
        <taxon>Carya</taxon>
    </lineage>
</organism>
<feature type="non-terminal residue" evidence="16">
    <location>
        <position position="120"/>
    </location>
</feature>
<comment type="subcellular location">
    <subcellularLocation>
        <location evidence="2">Membrane</location>
        <topology evidence="2">Single-pass membrane protein</topology>
    </subcellularLocation>
</comment>
<evidence type="ECO:0000256" key="3">
    <source>
        <dbReference type="ARBA" id="ARBA00004906"/>
    </source>
</evidence>
<proteinExistence type="predicted"/>
<dbReference type="EC" id="2.3.2.27" evidence="4"/>
<dbReference type="GO" id="GO:0061630">
    <property type="term" value="F:ubiquitin protein ligase activity"/>
    <property type="evidence" value="ECO:0007669"/>
    <property type="project" value="UniProtKB-EC"/>
</dbReference>
<evidence type="ECO:0000313" key="17">
    <source>
        <dbReference type="Proteomes" id="UP000811609"/>
    </source>
</evidence>
<protein>
    <recommendedName>
        <fullName evidence="4">RING-type E3 ubiquitin transferase</fullName>
        <ecNumber evidence="4">2.3.2.27</ecNumber>
    </recommendedName>
</protein>
<dbReference type="PANTHER" id="PTHR46913:SF1">
    <property type="entry name" value="RING-H2 FINGER PROTEIN ATL16"/>
    <property type="match status" value="1"/>
</dbReference>
<evidence type="ECO:0000256" key="8">
    <source>
        <dbReference type="ARBA" id="ARBA00022771"/>
    </source>
</evidence>
<evidence type="ECO:0000256" key="4">
    <source>
        <dbReference type="ARBA" id="ARBA00012483"/>
    </source>
</evidence>
<feature type="transmembrane region" description="Helical" evidence="14">
    <location>
        <begin position="12"/>
        <end position="35"/>
    </location>
</feature>
<dbReference type="InterPro" id="IPR044600">
    <property type="entry name" value="ATL1/ATL16-like"/>
</dbReference>
<evidence type="ECO:0000256" key="5">
    <source>
        <dbReference type="ARBA" id="ARBA00022679"/>
    </source>
</evidence>
<dbReference type="GO" id="GO:0016567">
    <property type="term" value="P:protein ubiquitination"/>
    <property type="evidence" value="ECO:0007669"/>
    <property type="project" value="InterPro"/>
</dbReference>
<comment type="caution">
    <text evidence="16">The sequence shown here is derived from an EMBL/GenBank/DDBJ whole genome shotgun (WGS) entry which is preliminary data.</text>
</comment>
<evidence type="ECO:0000256" key="10">
    <source>
        <dbReference type="ARBA" id="ARBA00022833"/>
    </source>
</evidence>
<keyword evidence="10" id="KW-0862">Zinc</keyword>
<evidence type="ECO:0000256" key="9">
    <source>
        <dbReference type="ARBA" id="ARBA00022786"/>
    </source>
</evidence>
<dbReference type="Proteomes" id="UP000811609">
    <property type="component" value="Chromosome 13"/>
</dbReference>
<keyword evidence="11 14" id="KW-1133">Transmembrane helix</keyword>
<accession>A0A8T1NNN2</accession>